<comment type="caution">
    <text evidence="11">The sequence shown here is derived from an EMBL/GenBank/DDBJ whole genome shotgun (WGS) entry which is preliminary data.</text>
</comment>
<evidence type="ECO:0000256" key="9">
    <source>
        <dbReference type="ARBA" id="ARBA00023303"/>
    </source>
</evidence>
<dbReference type="SUPFAM" id="SSF81340">
    <property type="entry name" value="Clc chloride channel"/>
    <property type="match status" value="1"/>
</dbReference>
<accession>A0ABY3ENH1</accession>
<dbReference type="PANTHER" id="PTHR43427">
    <property type="entry name" value="CHLORIDE CHANNEL PROTEIN CLC-E"/>
    <property type="match status" value="1"/>
</dbReference>
<feature type="transmembrane region" description="Helical" evidence="10">
    <location>
        <begin position="237"/>
        <end position="261"/>
    </location>
</feature>
<protein>
    <recommendedName>
        <fullName evidence="13">Chloride channel protein</fullName>
    </recommendedName>
</protein>
<evidence type="ECO:0000256" key="5">
    <source>
        <dbReference type="ARBA" id="ARBA00023065"/>
    </source>
</evidence>
<keyword evidence="2" id="KW-0813">Transport</keyword>
<keyword evidence="6 10" id="KW-0472">Membrane</keyword>
<sequence>MLRKNMPAFQPQLAWLYLQGLAFAIVFGAVGACAAHAFRWALERASASLFRSEDDVSVVLAHLGWHWKLAVPIAGGVLAGVILLAALRYEKRSGTSGDYLEVIDGRMSSIPTAPSLLRCLSSFFSILSGGSVGKEGAMVQLSATIGSICSRWIGGLHGDRFQLAIATAATGGLAAVYHTPLAAAIFIAEIAFGGIEFRRLALLFAAAVAATWLTMLLGQFSQPYLLPVHEFKLDTAALLVVMFVGVSCGLTGSLLLTAIRFAKIGFAKVPGGLVMRMALGGLLVGGLIVIAPEVAGNGFAPISQLLRDEPVSAALFALLVLKILATAATVGSGAVGGLFTPSLLIGALTGMGCVSLVNDVLPIAQNPILFGVVGMAAALAATTQAPLMSTLMVFEMTREPLLIFPIMLATVVGYGTTSILGQTGTYAVVGRHRERFASRSRLMEISVDKVMRPLARFVLESASVEEARNQGLAEKNRFVFVLDQHHAFVGAVWMHDLMAVRNTGTAETSIAALVSRDFPTVCAHERLRDVWETVVASPAERIPVLADPTTRRVVGVLHKSVVLEHARELLG</sequence>
<gene>
    <name evidence="11" type="ORF">FGG12_11935</name>
</gene>
<evidence type="ECO:0000256" key="6">
    <source>
        <dbReference type="ARBA" id="ARBA00023136"/>
    </source>
</evidence>
<keyword evidence="8" id="KW-0868">Chloride</keyword>
<keyword evidence="4 10" id="KW-1133">Transmembrane helix</keyword>
<dbReference type="CDD" id="cd02205">
    <property type="entry name" value="CBS_pair_SF"/>
    <property type="match status" value="1"/>
</dbReference>
<dbReference type="InterPro" id="IPR050368">
    <property type="entry name" value="ClC-type_chloride_channel"/>
</dbReference>
<name>A0ABY3ENH1_9BURK</name>
<feature type="transmembrane region" description="Helical" evidence="10">
    <location>
        <begin position="273"/>
        <end position="291"/>
    </location>
</feature>
<comment type="subcellular location">
    <subcellularLocation>
        <location evidence="1">Membrane</location>
        <topology evidence="1">Multi-pass membrane protein</topology>
    </subcellularLocation>
</comment>
<dbReference type="EMBL" id="VCIZ01000006">
    <property type="protein sequence ID" value="TSP12303.1"/>
    <property type="molecule type" value="Genomic_DNA"/>
</dbReference>
<evidence type="ECO:0000256" key="4">
    <source>
        <dbReference type="ARBA" id="ARBA00022989"/>
    </source>
</evidence>
<feature type="transmembrane region" description="Helical" evidence="10">
    <location>
        <begin position="21"/>
        <end position="42"/>
    </location>
</feature>
<dbReference type="Gene3D" id="1.10.3080.10">
    <property type="entry name" value="Clc chloride channel"/>
    <property type="match status" value="1"/>
</dbReference>
<feature type="transmembrane region" description="Helical" evidence="10">
    <location>
        <begin position="401"/>
        <end position="421"/>
    </location>
</feature>
<evidence type="ECO:0000256" key="1">
    <source>
        <dbReference type="ARBA" id="ARBA00004141"/>
    </source>
</evidence>
<dbReference type="Proteomes" id="UP000318943">
    <property type="component" value="Unassembled WGS sequence"/>
</dbReference>
<feature type="transmembrane region" description="Helical" evidence="10">
    <location>
        <begin position="369"/>
        <end position="394"/>
    </location>
</feature>
<dbReference type="SUPFAM" id="SSF54631">
    <property type="entry name" value="CBS-domain pair"/>
    <property type="match status" value="1"/>
</dbReference>
<feature type="transmembrane region" description="Helical" evidence="10">
    <location>
        <begin position="200"/>
        <end position="217"/>
    </location>
</feature>
<organism evidence="11 12">
    <name type="scientific">Cupriavidus campinensis</name>
    <dbReference type="NCBI Taxonomy" id="151783"/>
    <lineage>
        <taxon>Bacteria</taxon>
        <taxon>Pseudomonadati</taxon>
        <taxon>Pseudomonadota</taxon>
        <taxon>Betaproteobacteria</taxon>
        <taxon>Burkholderiales</taxon>
        <taxon>Burkholderiaceae</taxon>
        <taxon>Cupriavidus</taxon>
    </lineage>
</organism>
<dbReference type="Pfam" id="PF00654">
    <property type="entry name" value="Voltage_CLC"/>
    <property type="match status" value="1"/>
</dbReference>
<dbReference type="InterPro" id="IPR001807">
    <property type="entry name" value="ClC"/>
</dbReference>
<keyword evidence="12" id="KW-1185">Reference proteome</keyword>
<feature type="transmembrane region" description="Helical" evidence="10">
    <location>
        <begin position="338"/>
        <end position="357"/>
    </location>
</feature>
<evidence type="ECO:0008006" key="13">
    <source>
        <dbReference type="Google" id="ProtNLM"/>
    </source>
</evidence>
<feature type="transmembrane region" description="Helical" evidence="10">
    <location>
        <begin position="69"/>
        <end position="87"/>
    </location>
</feature>
<proteinExistence type="predicted"/>
<keyword evidence="3 10" id="KW-0812">Transmembrane</keyword>
<evidence type="ECO:0000313" key="11">
    <source>
        <dbReference type="EMBL" id="TSP12303.1"/>
    </source>
</evidence>
<evidence type="ECO:0000256" key="3">
    <source>
        <dbReference type="ARBA" id="ARBA00022692"/>
    </source>
</evidence>
<dbReference type="PROSITE" id="PS51257">
    <property type="entry name" value="PROKAR_LIPOPROTEIN"/>
    <property type="match status" value="1"/>
</dbReference>
<evidence type="ECO:0000256" key="7">
    <source>
        <dbReference type="ARBA" id="ARBA00023173"/>
    </source>
</evidence>
<keyword evidence="9" id="KW-0407">Ion channel</keyword>
<dbReference type="PANTHER" id="PTHR43427:SF6">
    <property type="entry name" value="CHLORIDE CHANNEL PROTEIN CLC-E"/>
    <property type="match status" value="1"/>
</dbReference>
<evidence type="ECO:0000256" key="10">
    <source>
        <dbReference type="SAM" id="Phobius"/>
    </source>
</evidence>
<keyword evidence="7" id="KW-0869">Chloride channel</keyword>
<dbReference type="CDD" id="cd00400">
    <property type="entry name" value="Voltage_gated_ClC"/>
    <property type="match status" value="1"/>
</dbReference>
<feature type="transmembrane region" description="Helical" evidence="10">
    <location>
        <begin position="311"/>
        <end position="331"/>
    </location>
</feature>
<dbReference type="InterPro" id="IPR014743">
    <property type="entry name" value="Cl-channel_core"/>
</dbReference>
<evidence type="ECO:0000313" key="12">
    <source>
        <dbReference type="Proteomes" id="UP000318943"/>
    </source>
</evidence>
<reference evidence="11 12" key="1">
    <citation type="submission" date="2019-05" db="EMBL/GenBank/DDBJ databases">
        <title>Whole genome sequence analysis of Cupriavidus campinensis S14E4C strain.</title>
        <authorList>
            <person name="Abbaszade G."/>
            <person name="Szabo A."/>
            <person name="Toumi M."/>
            <person name="Toth E."/>
        </authorList>
    </citation>
    <scope>NUCLEOTIDE SEQUENCE [LARGE SCALE GENOMIC DNA]</scope>
    <source>
        <strain evidence="11 12">S14E4C</strain>
    </source>
</reference>
<dbReference type="InterPro" id="IPR046342">
    <property type="entry name" value="CBS_dom_sf"/>
</dbReference>
<dbReference type="PRINTS" id="PR00762">
    <property type="entry name" value="CLCHANNEL"/>
</dbReference>
<keyword evidence="5" id="KW-0406">Ion transport</keyword>
<dbReference type="Gene3D" id="3.10.580.10">
    <property type="entry name" value="CBS-domain"/>
    <property type="match status" value="1"/>
</dbReference>
<evidence type="ECO:0000256" key="8">
    <source>
        <dbReference type="ARBA" id="ARBA00023214"/>
    </source>
</evidence>
<evidence type="ECO:0000256" key="2">
    <source>
        <dbReference type="ARBA" id="ARBA00022448"/>
    </source>
</evidence>